<comment type="caution">
    <text evidence="3">The sequence shown here is derived from an EMBL/GenBank/DDBJ whole genome shotgun (WGS) entry which is preliminary data.</text>
</comment>
<gene>
    <name evidence="3" type="ORF">FB460_0581</name>
</gene>
<reference evidence="3 4" key="1">
    <citation type="submission" date="2019-06" db="EMBL/GenBank/DDBJ databases">
        <title>Sequencing the genomes of 1000 actinobacteria strains.</title>
        <authorList>
            <person name="Klenk H.-P."/>
        </authorList>
    </citation>
    <scope>NUCLEOTIDE SEQUENCE [LARGE SCALE GENOMIC DNA]</scope>
    <source>
        <strain evidence="3 4">DSM 8251</strain>
    </source>
</reference>
<evidence type="ECO:0000259" key="2">
    <source>
        <dbReference type="Pfam" id="PF07853"/>
    </source>
</evidence>
<evidence type="ECO:0000313" key="4">
    <source>
        <dbReference type="Proteomes" id="UP000316196"/>
    </source>
</evidence>
<feature type="domain" description="DUF1648" evidence="2">
    <location>
        <begin position="40"/>
        <end position="66"/>
    </location>
</feature>
<organism evidence="3 4">
    <name type="scientific">Propioniferax innocua</name>
    <dbReference type="NCBI Taxonomy" id="1753"/>
    <lineage>
        <taxon>Bacteria</taxon>
        <taxon>Bacillati</taxon>
        <taxon>Actinomycetota</taxon>
        <taxon>Actinomycetes</taxon>
        <taxon>Propionibacteriales</taxon>
        <taxon>Propionibacteriaceae</taxon>
        <taxon>Propioniferax</taxon>
    </lineage>
</organism>
<keyword evidence="4" id="KW-1185">Reference proteome</keyword>
<feature type="transmembrane region" description="Helical" evidence="1">
    <location>
        <begin position="185"/>
        <end position="202"/>
    </location>
</feature>
<dbReference type="EMBL" id="VFOR01000001">
    <property type="protein sequence ID" value="TQL62791.1"/>
    <property type="molecule type" value="Genomic_DNA"/>
</dbReference>
<feature type="transmembrane region" description="Helical" evidence="1">
    <location>
        <begin position="208"/>
        <end position="229"/>
    </location>
</feature>
<keyword evidence="1" id="KW-1133">Transmembrane helix</keyword>
<accession>A0A542ZR12</accession>
<feature type="transmembrane region" description="Helical" evidence="1">
    <location>
        <begin position="89"/>
        <end position="110"/>
    </location>
</feature>
<feature type="transmembrane region" description="Helical" evidence="1">
    <location>
        <begin position="61"/>
        <end position="82"/>
    </location>
</feature>
<evidence type="ECO:0000313" key="3">
    <source>
        <dbReference type="EMBL" id="TQL62791.1"/>
    </source>
</evidence>
<keyword evidence="1" id="KW-0812">Transmembrane</keyword>
<dbReference type="Proteomes" id="UP000316196">
    <property type="component" value="Unassembled WGS sequence"/>
</dbReference>
<dbReference type="InterPro" id="IPR012867">
    <property type="entry name" value="DUF1648"/>
</dbReference>
<sequence length="329" mass="34345">MIERSHESASKWSDRTVLLICLSIALVLSVAPALVSLTLPLPDLVATHWGMNGQPDDWQPVTTAVITHALIVFITTSGLTLLGSALNSTALLGAFAVGTGTFTTATLNGTLWTQTGDSMPPIGLVLIAALLLGSATGLTAGLTFRQKAQPTSRAEGSRPRATEPWQLSNTAALAWTGRVKVSRGVVVFAVTVTLLSLAPAVFMLTDPWMGVFFALIGLAMACGFATLAARVTIDARGVRVGAFGITFITVGIHEITAVGTRHVEALGELGGWGYRVAHDGTAVAFASASGQGLVLGRGERKDMIIVLDDDDIESAARTVSTLRERVAQG</sequence>
<dbReference type="AlphaFoldDB" id="A0A542ZR12"/>
<evidence type="ECO:0000256" key="1">
    <source>
        <dbReference type="SAM" id="Phobius"/>
    </source>
</evidence>
<dbReference type="Pfam" id="PF07853">
    <property type="entry name" value="DUF1648"/>
    <property type="match status" value="1"/>
</dbReference>
<feature type="transmembrane region" description="Helical" evidence="1">
    <location>
        <begin position="122"/>
        <end position="144"/>
    </location>
</feature>
<proteinExistence type="predicted"/>
<dbReference type="OrthoDB" id="3734164at2"/>
<name>A0A542ZR12_9ACTN</name>
<protein>
    <submittedName>
        <fullName evidence="3">Uncharacterized protein DUF1648</fullName>
    </submittedName>
</protein>
<dbReference type="RefSeq" id="WP_142092591.1">
    <property type="nucleotide sequence ID" value="NZ_BAAAMD010000001.1"/>
</dbReference>
<feature type="transmembrane region" description="Helical" evidence="1">
    <location>
        <begin position="16"/>
        <end position="41"/>
    </location>
</feature>
<keyword evidence="1" id="KW-0472">Membrane</keyword>